<dbReference type="EMBL" id="BMAR01000009">
    <property type="protein sequence ID" value="GFR45098.1"/>
    <property type="molecule type" value="Genomic_DNA"/>
</dbReference>
<keyword evidence="3" id="KW-1185">Reference proteome</keyword>
<gene>
    <name evidence="2" type="ORF">Agub_g6475</name>
</gene>
<feature type="compositionally biased region" description="Acidic residues" evidence="1">
    <location>
        <begin position="164"/>
        <end position="179"/>
    </location>
</feature>
<feature type="compositionally biased region" description="Gly residues" evidence="1">
    <location>
        <begin position="192"/>
        <end position="210"/>
    </location>
</feature>
<proteinExistence type="predicted"/>
<evidence type="ECO:0000313" key="3">
    <source>
        <dbReference type="Proteomes" id="UP001054857"/>
    </source>
</evidence>
<name>A0AAD3DQZ3_9CHLO</name>
<dbReference type="Proteomes" id="UP001054857">
    <property type="component" value="Unassembled WGS sequence"/>
</dbReference>
<organism evidence="2 3">
    <name type="scientific">Astrephomene gubernaculifera</name>
    <dbReference type="NCBI Taxonomy" id="47775"/>
    <lineage>
        <taxon>Eukaryota</taxon>
        <taxon>Viridiplantae</taxon>
        <taxon>Chlorophyta</taxon>
        <taxon>core chlorophytes</taxon>
        <taxon>Chlorophyceae</taxon>
        <taxon>CS clade</taxon>
        <taxon>Chlamydomonadales</taxon>
        <taxon>Astrephomenaceae</taxon>
        <taxon>Astrephomene</taxon>
    </lineage>
</organism>
<evidence type="ECO:0000256" key="1">
    <source>
        <dbReference type="SAM" id="MobiDB-lite"/>
    </source>
</evidence>
<reference evidence="2 3" key="1">
    <citation type="journal article" date="2021" name="Sci. Rep.">
        <title>Genome sequencing of the multicellular alga Astrephomene provides insights into convergent evolution of germ-soma differentiation.</title>
        <authorList>
            <person name="Yamashita S."/>
            <person name="Yamamoto K."/>
            <person name="Matsuzaki R."/>
            <person name="Suzuki S."/>
            <person name="Yamaguchi H."/>
            <person name="Hirooka S."/>
            <person name="Minakuchi Y."/>
            <person name="Miyagishima S."/>
            <person name="Kawachi M."/>
            <person name="Toyoda A."/>
            <person name="Nozaki H."/>
        </authorList>
    </citation>
    <scope>NUCLEOTIDE SEQUENCE [LARGE SCALE GENOMIC DNA]</scope>
    <source>
        <strain evidence="2 3">NIES-4017</strain>
    </source>
</reference>
<sequence>MNEDCGAAAAAKEAQPQNGLVAVDPASEAQMEGTIDGQAGQQGRSAHATGSDVSGGNSARRNEDGTTVNTADSELELAWPEGGKEYVYETARADVQAGRRLNYAEMLQHLGWPNTKRARKLLSSNYFYNRLRIKRGATGPPTSTLQAAADTGGSPVLDAGASDGETEADDDNDEDEDDEELDALLLGSAAGGTAAGAGGGGGDVGDGGGNPEDEEELERRLVKALRESEATAGYLQAALDVMELAVADPGVAQYMLEQLKARLPPV</sequence>
<feature type="region of interest" description="Disordered" evidence="1">
    <location>
        <begin position="135"/>
        <end position="179"/>
    </location>
</feature>
<protein>
    <submittedName>
        <fullName evidence="2">Uncharacterized protein</fullName>
    </submittedName>
</protein>
<dbReference type="AlphaFoldDB" id="A0AAD3DQZ3"/>
<evidence type="ECO:0000313" key="2">
    <source>
        <dbReference type="EMBL" id="GFR45098.1"/>
    </source>
</evidence>
<accession>A0AAD3DQZ3</accession>
<feature type="region of interest" description="Disordered" evidence="1">
    <location>
        <begin position="1"/>
        <end position="73"/>
    </location>
</feature>
<feature type="region of interest" description="Disordered" evidence="1">
    <location>
        <begin position="192"/>
        <end position="219"/>
    </location>
</feature>
<comment type="caution">
    <text evidence="2">The sequence shown here is derived from an EMBL/GenBank/DDBJ whole genome shotgun (WGS) entry which is preliminary data.</text>
</comment>
<feature type="compositionally biased region" description="Polar residues" evidence="1">
    <location>
        <begin position="51"/>
        <end position="72"/>
    </location>
</feature>